<feature type="domain" description="Solute-binding protein family 3/N-terminal" evidence="6">
    <location>
        <begin position="22"/>
        <end position="242"/>
    </location>
</feature>
<dbReference type="InterPro" id="IPR001638">
    <property type="entry name" value="Solute-binding_3/MltF_N"/>
</dbReference>
<evidence type="ECO:0000256" key="4">
    <source>
        <dbReference type="RuleBase" id="RU003744"/>
    </source>
</evidence>
<organism evidence="8 9">
    <name type="scientific">Izhakiella australiensis</name>
    <dbReference type="NCBI Taxonomy" id="1926881"/>
    <lineage>
        <taxon>Bacteria</taxon>
        <taxon>Pseudomonadati</taxon>
        <taxon>Pseudomonadota</taxon>
        <taxon>Gammaproteobacteria</taxon>
        <taxon>Enterobacterales</taxon>
        <taxon>Erwiniaceae</taxon>
        <taxon>Izhakiella</taxon>
    </lineage>
</organism>
<dbReference type="EMBL" id="MRUL01000003">
    <property type="protein sequence ID" value="OON40986.1"/>
    <property type="molecule type" value="Genomic_DNA"/>
</dbReference>
<protein>
    <submittedName>
        <fullName evidence="8">Arginine ABC transporter substrate-binding protein</fullName>
    </submittedName>
</protein>
<feature type="chain" id="PRO_5010534481" evidence="5">
    <location>
        <begin position="20"/>
        <end position="242"/>
    </location>
</feature>
<comment type="caution">
    <text evidence="8">The sequence shown here is derived from an EMBL/GenBank/DDBJ whole genome shotgun (WGS) entry which is preliminary data.</text>
</comment>
<dbReference type="InterPro" id="IPR001320">
    <property type="entry name" value="Iontro_rcpt_C"/>
</dbReference>
<sequence>MKTCLFALLLMLVTLPSSANQRIRFASSATYPPFEYLNADNQIIGFDIDLAKALCQQMKAHCTFVNNPFNTLLEGLKYHRYDAVISGLDITEERSKTVSFTSPYYENAAVVLASQGRFSSLQQMKGKRLGVETGTTHQTYFQQHYPDIIAVPYDSYINAMLDLQNQRLDGVVGDVAAASQWRKAHPDLAVVGQQLTDDKYFSGMAIAVRQDNNALRERFNTALAALEENGTLEALRKQWFPD</sequence>
<dbReference type="PANTHER" id="PTHR35936:SF20">
    <property type="entry name" value="ABC TRANSPORTER ARGININE-BINDING PROTEIN 2-RELATED"/>
    <property type="match status" value="1"/>
</dbReference>
<evidence type="ECO:0000259" key="7">
    <source>
        <dbReference type="SMART" id="SM00079"/>
    </source>
</evidence>
<dbReference type="PROSITE" id="PS01039">
    <property type="entry name" value="SBP_BACTERIAL_3"/>
    <property type="match status" value="1"/>
</dbReference>
<dbReference type="SMART" id="SM00079">
    <property type="entry name" value="PBPe"/>
    <property type="match status" value="1"/>
</dbReference>
<evidence type="ECO:0000313" key="9">
    <source>
        <dbReference type="Proteomes" id="UP000190667"/>
    </source>
</evidence>
<gene>
    <name evidence="8" type="ORF">BTJ39_07410</name>
</gene>
<evidence type="ECO:0000256" key="3">
    <source>
        <dbReference type="ARBA" id="ARBA00022729"/>
    </source>
</evidence>
<feature type="domain" description="Ionotropic glutamate receptor C-terminal" evidence="7">
    <location>
        <begin position="22"/>
        <end position="242"/>
    </location>
</feature>
<proteinExistence type="inferred from homology"/>
<dbReference type="Proteomes" id="UP000190667">
    <property type="component" value="Unassembled WGS sequence"/>
</dbReference>
<dbReference type="RefSeq" id="WP_078002121.1">
    <property type="nucleotide sequence ID" value="NZ_MRUL01000003.1"/>
</dbReference>
<evidence type="ECO:0000256" key="5">
    <source>
        <dbReference type="SAM" id="SignalP"/>
    </source>
</evidence>
<dbReference type="PANTHER" id="PTHR35936">
    <property type="entry name" value="MEMBRANE-BOUND LYTIC MUREIN TRANSGLYCOSYLASE F"/>
    <property type="match status" value="1"/>
</dbReference>
<dbReference type="AlphaFoldDB" id="A0A1S8YQD0"/>
<dbReference type="InterPro" id="IPR018313">
    <property type="entry name" value="SBP_3_CS"/>
</dbReference>
<keyword evidence="9" id="KW-1185">Reference proteome</keyword>
<comment type="similarity">
    <text evidence="2 4">Belongs to the bacterial solute-binding protein 3 family.</text>
</comment>
<dbReference type="Pfam" id="PF00497">
    <property type="entry name" value="SBP_bac_3"/>
    <property type="match status" value="1"/>
</dbReference>
<accession>A0A1S8YQD0</accession>
<dbReference type="Gene3D" id="3.40.190.10">
    <property type="entry name" value="Periplasmic binding protein-like II"/>
    <property type="match status" value="2"/>
</dbReference>
<dbReference type="STRING" id="1926881.BTJ39_07410"/>
<keyword evidence="3 5" id="KW-0732">Signal</keyword>
<reference evidence="8 9" key="1">
    <citation type="submission" date="2016-12" db="EMBL/GenBank/DDBJ databases">
        <title>Izhakiella australiana sp. nov. of genus Izhakiella isolated from Australian desert.</title>
        <authorList>
            <person name="Ji M."/>
        </authorList>
    </citation>
    <scope>NUCLEOTIDE SEQUENCE [LARGE SCALE GENOMIC DNA]</scope>
    <source>
        <strain evidence="8 9">D4N98</strain>
    </source>
</reference>
<dbReference type="GO" id="GO:0015276">
    <property type="term" value="F:ligand-gated monoatomic ion channel activity"/>
    <property type="evidence" value="ECO:0007669"/>
    <property type="project" value="InterPro"/>
</dbReference>
<feature type="signal peptide" evidence="5">
    <location>
        <begin position="1"/>
        <end position="19"/>
    </location>
</feature>
<dbReference type="GO" id="GO:0030288">
    <property type="term" value="C:outer membrane-bounded periplasmic space"/>
    <property type="evidence" value="ECO:0007669"/>
    <property type="project" value="UniProtKB-ARBA"/>
</dbReference>
<evidence type="ECO:0000256" key="1">
    <source>
        <dbReference type="ARBA" id="ARBA00004196"/>
    </source>
</evidence>
<dbReference type="SMART" id="SM00062">
    <property type="entry name" value="PBPb"/>
    <property type="match status" value="1"/>
</dbReference>
<dbReference type="SUPFAM" id="SSF53850">
    <property type="entry name" value="Periplasmic binding protein-like II"/>
    <property type="match status" value="1"/>
</dbReference>
<dbReference type="GO" id="GO:0016020">
    <property type="term" value="C:membrane"/>
    <property type="evidence" value="ECO:0007669"/>
    <property type="project" value="InterPro"/>
</dbReference>
<evidence type="ECO:0000313" key="8">
    <source>
        <dbReference type="EMBL" id="OON40986.1"/>
    </source>
</evidence>
<comment type="subcellular location">
    <subcellularLocation>
        <location evidence="1">Cell envelope</location>
    </subcellularLocation>
</comment>
<evidence type="ECO:0000259" key="6">
    <source>
        <dbReference type="SMART" id="SM00062"/>
    </source>
</evidence>
<evidence type="ECO:0000256" key="2">
    <source>
        <dbReference type="ARBA" id="ARBA00010333"/>
    </source>
</evidence>
<dbReference type="OrthoDB" id="9768183at2"/>
<name>A0A1S8YQD0_9GAMM</name>